<dbReference type="RefSeq" id="XP_065667216.1">
    <property type="nucleotide sequence ID" value="XM_065811144.1"/>
</dbReference>
<keyword evidence="6 7" id="KW-0472">Membrane</keyword>
<dbReference type="Pfam" id="PF08285">
    <property type="entry name" value="DPM3"/>
    <property type="match status" value="1"/>
</dbReference>
<organism evidence="9 10">
    <name type="scientific">Hydra vulgaris</name>
    <name type="common">Hydra</name>
    <name type="synonym">Hydra attenuata</name>
    <dbReference type="NCBI Taxonomy" id="6087"/>
    <lineage>
        <taxon>Eukaryota</taxon>
        <taxon>Metazoa</taxon>
        <taxon>Cnidaria</taxon>
        <taxon>Hydrozoa</taxon>
        <taxon>Hydroidolina</taxon>
        <taxon>Anthoathecata</taxon>
        <taxon>Aplanulata</taxon>
        <taxon>Hydridae</taxon>
        <taxon>Hydra</taxon>
    </lineage>
</organism>
<dbReference type="PANTHER" id="PTHR16433:SF0">
    <property type="entry name" value="DOLICHOL-PHOSPHATE MANNOSYLTRANSFERASE SUBUNIT 3"/>
    <property type="match status" value="1"/>
</dbReference>
<evidence type="ECO:0000256" key="7">
    <source>
        <dbReference type="RuleBase" id="RU365085"/>
    </source>
</evidence>
<keyword evidence="4 7" id="KW-0256">Endoplasmic reticulum</keyword>
<evidence type="ECO:0000256" key="8">
    <source>
        <dbReference type="SAM" id="Coils"/>
    </source>
</evidence>
<keyword evidence="10" id="KW-0328">Glycosyltransferase</keyword>
<evidence type="ECO:0000256" key="6">
    <source>
        <dbReference type="ARBA" id="ARBA00023136"/>
    </source>
</evidence>
<evidence type="ECO:0000256" key="1">
    <source>
        <dbReference type="ARBA" id="ARBA00004477"/>
    </source>
</evidence>
<keyword evidence="5 7" id="KW-1133">Transmembrane helix</keyword>
<comment type="subcellular location">
    <subcellularLocation>
        <location evidence="1 7">Endoplasmic reticulum membrane</location>
        <topology evidence="1 7">Multi-pass membrane protein</topology>
    </subcellularLocation>
</comment>
<sequence length="93" mass="10661">MTKLIQWLLLSGVFGIFYMAALLDFLPVQFSDEKKFFILISPVLLLALFGFVSVVIIMYRVATFNDCIEAAKELKRECEEAKKDLMSKGIKFD</sequence>
<accession>A0ABM4CZ35</accession>
<keyword evidence="10" id="KW-0808">Transferase</keyword>
<dbReference type="InterPro" id="IPR013174">
    <property type="entry name" value="DPM3"/>
</dbReference>
<evidence type="ECO:0000256" key="4">
    <source>
        <dbReference type="ARBA" id="ARBA00022824"/>
    </source>
</evidence>
<dbReference type="GO" id="GO:0016757">
    <property type="term" value="F:glycosyltransferase activity"/>
    <property type="evidence" value="ECO:0007669"/>
    <property type="project" value="UniProtKB-KW"/>
</dbReference>
<name>A0ABM4CZ35_HYDVU</name>
<keyword evidence="3 7" id="KW-0812">Transmembrane</keyword>
<dbReference type="PANTHER" id="PTHR16433">
    <property type="entry name" value="DOLICHOL-PHOSPHATE MANNOSYLTRANSFERASE SUBUNIT 3"/>
    <property type="match status" value="1"/>
</dbReference>
<gene>
    <name evidence="10" type="primary">LOC101236120</name>
</gene>
<proteinExistence type="inferred from homology"/>
<feature type="coiled-coil region" evidence="8">
    <location>
        <begin position="64"/>
        <end position="91"/>
    </location>
</feature>
<protein>
    <recommendedName>
        <fullName evidence="7">Dolichol-phosphate mannosyltransferase subunit 3</fullName>
    </recommendedName>
</protein>
<dbReference type="GeneID" id="101236120"/>
<comment type="similarity">
    <text evidence="2 7">Belongs to the DPM3 family.</text>
</comment>
<feature type="transmembrane region" description="Helical" evidence="7">
    <location>
        <begin position="36"/>
        <end position="59"/>
    </location>
</feature>
<evidence type="ECO:0000256" key="3">
    <source>
        <dbReference type="ARBA" id="ARBA00022692"/>
    </source>
</evidence>
<evidence type="ECO:0000256" key="5">
    <source>
        <dbReference type="ARBA" id="ARBA00022989"/>
    </source>
</evidence>
<keyword evidence="9" id="KW-1185">Reference proteome</keyword>
<evidence type="ECO:0000256" key="2">
    <source>
        <dbReference type="ARBA" id="ARBA00010430"/>
    </source>
</evidence>
<comment type="subunit">
    <text evidence="7">Component of the dolichol-phosphate mannose (DPM) synthase complex.</text>
</comment>
<reference evidence="10" key="1">
    <citation type="submission" date="2025-08" db="UniProtKB">
        <authorList>
            <consortium name="RefSeq"/>
        </authorList>
    </citation>
    <scope>IDENTIFICATION</scope>
</reference>
<keyword evidence="8" id="KW-0175">Coiled coil</keyword>
<feature type="transmembrane region" description="Helical" evidence="7">
    <location>
        <begin position="7"/>
        <end position="30"/>
    </location>
</feature>
<dbReference type="Proteomes" id="UP001652625">
    <property type="component" value="Chromosome 12"/>
</dbReference>
<evidence type="ECO:0000313" key="10">
    <source>
        <dbReference type="RefSeq" id="XP_065667216.1"/>
    </source>
</evidence>
<evidence type="ECO:0000313" key="9">
    <source>
        <dbReference type="Proteomes" id="UP001652625"/>
    </source>
</evidence>
<comment type="pathway">
    <text evidence="7">Protein modification; protein glycosylation.</text>
</comment>
<comment type="function">
    <text evidence="7">Stabilizer subunit of the dolichol-phosphate mannose (DPM) synthase complex; tethers catalytic subunit to the ER.</text>
</comment>